<accession>A0A3N0VK13</accession>
<keyword evidence="2" id="KW-0813">Transport</keyword>
<dbReference type="Pfam" id="PF00999">
    <property type="entry name" value="Na_H_Exchanger"/>
    <property type="match status" value="1"/>
</dbReference>
<keyword evidence="3 7" id="KW-0812">Transmembrane</keyword>
<dbReference type="InParanoid" id="A0A3N0VK13"/>
<evidence type="ECO:0000256" key="4">
    <source>
        <dbReference type="ARBA" id="ARBA00022989"/>
    </source>
</evidence>
<dbReference type="GO" id="GO:0015297">
    <property type="term" value="F:antiporter activity"/>
    <property type="evidence" value="ECO:0007669"/>
    <property type="project" value="UniProtKB-KW"/>
</dbReference>
<reference evidence="9 10" key="1">
    <citation type="submission" date="2018-10" db="EMBL/GenBank/DDBJ databases">
        <authorList>
            <person name="Chen W.-M."/>
        </authorList>
    </citation>
    <scope>NUCLEOTIDE SEQUENCE [LARGE SCALE GENOMIC DNA]</scope>
    <source>
        <strain evidence="9 10">THS-13</strain>
    </source>
</reference>
<evidence type="ECO:0000256" key="6">
    <source>
        <dbReference type="ARBA" id="ARBA00023136"/>
    </source>
</evidence>
<feature type="transmembrane region" description="Helical" evidence="7">
    <location>
        <begin position="153"/>
        <end position="172"/>
    </location>
</feature>
<dbReference type="RefSeq" id="WP_123209883.1">
    <property type="nucleotide sequence ID" value="NZ_RJVO01000001.1"/>
</dbReference>
<evidence type="ECO:0000259" key="8">
    <source>
        <dbReference type="Pfam" id="PF00999"/>
    </source>
</evidence>
<evidence type="ECO:0000256" key="7">
    <source>
        <dbReference type="SAM" id="Phobius"/>
    </source>
</evidence>
<name>A0A3N0VK13_9GAMM</name>
<organism evidence="9 10">
    <name type="scientific">Stagnimonas aquatica</name>
    <dbReference type="NCBI Taxonomy" id="2689987"/>
    <lineage>
        <taxon>Bacteria</taxon>
        <taxon>Pseudomonadati</taxon>
        <taxon>Pseudomonadota</taxon>
        <taxon>Gammaproteobacteria</taxon>
        <taxon>Nevskiales</taxon>
        <taxon>Nevskiaceae</taxon>
        <taxon>Stagnimonas</taxon>
    </lineage>
</organism>
<comment type="subcellular location">
    <subcellularLocation>
        <location evidence="1">Membrane</location>
        <topology evidence="1">Multi-pass membrane protein</topology>
    </subcellularLocation>
</comment>
<evidence type="ECO:0000313" key="9">
    <source>
        <dbReference type="EMBL" id="ROH93031.1"/>
    </source>
</evidence>
<evidence type="ECO:0000256" key="2">
    <source>
        <dbReference type="ARBA" id="ARBA00022449"/>
    </source>
</evidence>
<keyword evidence="5" id="KW-0406">Ion transport</keyword>
<evidence type="ECO:0000256" key="3">
    <source>
        <dbReference type="ARBA" id="ARBA00022692"/>
    </source>
</evidence>
<dbReference type="Gene3D" id="1.20.1530.20">
    <property type="match status" value="1"/>
</dbReference>
<feature type="transmembrane region" description="Helical" evidence="7">
    <location>
        <begin position="222"/>
        <end position="238"/>
    </location>
</feature>
<keyword evidence="6 7" id="KW-0472">Membrane</keyword>
<comment type="caution">
    <text evidence="9">The sequence shown here is derived from an EMBL/GenBank/DDBJ whole genome shotgun (WGS) entry which is preliminary data.</text>
</comment>
<dbReference type="PANTHER" id="PTHR43021:SF2">
    <property type="entry name" value="CATION_H+ EXCHANGER DOMAIN-CONTAINING PROTEIN"/>
    <property type="match status" value="1"/>
</dbReference>
<dbReference type="PANTHER" id="PTHR43021">
    <property type="entry name" value="NA(+)/H(+) ANTIPORTER-RELATED"/>
    <property type="match status" value="1"/>
</dbReference>
<evidence type="ECO:0000256" key="5">
    <source>
        <dbReference type="ARBA" id="ARBA00023065"/>
    </source>
</evidence>
<keyword evidence="10" id="KW-1185">Reference proteome</keyword>
<gene>
    <name evidence="9" type="ORF">ED208_00375</name>
</gene>
<dbReference type="InterPro" id="IPR038770">
    <property type="entry name" value="Na+/solute_symporter_sf"/>
</dbReference>
<evidence type="ECO:0000313" key="10">
    <source>
        <dbReference type="Proteomes" id="UP000282106"/>
    </source>
</evidence>
<feature type="transmembrane region" description="Helical" evidence="7">
    <location>
        <begin position="65"/>
        <end position="82"/>
    </location>
</feature>
<dbReference type="GO" id="GO:1902600">
    <property type="term" value="P:proton transmembrane transport"/>
    <property type="evidence" value="ECO:0007669"/>
    <property type="project" value="InterPro"/>
</dbReference>
<feature type="domain" description="Cation/H+ exchanger transmembrane" evidence="8">
    <location>
        <begin position="20"/>
        <end position="387"/>
    </location>
</feature>
<feature type="transmembrane region" description="Helical" evidence="7">
    <location>
        <begin position="6"/>
        <end position="28"/>
    </location>
</feature>
<feature type="transmembrane region" description="Helical" evidence="7">
    <location>
        <begin position="121"/>
        <end position="141"/>
    </location>
</feature>
<dbReference type="Proteomes" id="UP000282106">
    <property type="component" value="Unassembled WGS sequence"/>
</dbReference>
<feature type="transmembrane region" description="Helical" evidence="7">
    <location>
        <begin position="298"/>
        <end position="321"/>
    </location>
</feature>
<feature type="transmembrane region" description="Helical" evidence="7">
    <location>
        <begin position="192"/>
        <end position="210"/>
    </location>
</feature>
<proteinExistence type="predicted"/>
<dbReference type="InterPro" id="IPR006153">
    <property type="entry name" value="Cation/H_exchanger_TM"/>
</dbReference>
<feature type="transmembrane region" description="Helical" evidence="7">
    <location>
        <begin position="328"/>
        <end position="347"/>
    </location>
</feature>
<keyword evidence="4 7" id="KW-1133">Transmembrane helix</keyword>
<sequence>MSTPVAVPNTLLLFGALLLLGLIGAALANRSGRLPGITGMIFVGFLAGPSVLGLVSPTMLGEARVFVDIALGLILFQLGLLLDVRAFFSERRTWLTALLECLLTFAGVFAALRGLKVEPLHAALAAAVAVSSSPAVLLMVARELKASGVVTELSMRLVAFNNVAAFLLYTAILPFVHLEQQAGWLTSLSGPLLQLAGSVLVGTGLAFVLVRLSRWLLPPEGGDAFVLVVAMVLISLGLAKSLPVSPLLVLLTLGLAARNIDSPEHLRSVQFGRGGELFFLILFVFAGANLHLDHLSQAILPVLAFVLARAAAKWLACFLVLRGHGLATLPSATTGLTLVPMAGMAIGLVQSTETLYPEFAAPLSAIVLGAVAVLETVGPISTEWALKRAGEVPAEAQLRH</sequence>
<dbReference type="AlphaFoldDB" id="A0A3N0VK13"/>
<feature type="transmembrane region" description="Helical" evidence="7">
    <location>
        <begin position="359"/>
        <end position="378"/>
    </location>
</feature>
<evidence type="ECO:0000256" key="1">
    <source>
        <dbReference type="ARBA" id="ARBA00004141"/>
    </source>
</evidence>
<feature type="transmembrane region" description="Helical" evidence="7">
    <location>
        <begin position="94"/>
        <end position="115"/>
    </location>
</feature>
<dbReference type="EMBL" id="RJVO01000001">
    <property type="protein sequence ID" value="ROH93031.1"/>
    <property type="molecule type" value="Genomic_DNA"/>
</dbReference>
<dbReference type="GO" id="GO:0016020">
    <property type="term" value="C:membrane"/>
    <property type="evidence" value="ECO:0007669"/>
    <property type="project" value="UniProtKB-SubCell"/>
</dbReference>
<feature type="transmembrane region" description="Helical" evidence="7">
    <location>
        <begin position="40"/>
        <end position="59"/>
    </location>
</feature>
<protein>
    <submittedName>
        <fullName evidence="9">Peptidase</fullName>
    </submittedName>
</protein>
<keyword evidence="2" id="KW-0050">Antiport</keyword>